<reference evidence="2 3" key="1">
    <citation type="submission" date="2017-10" db="EMBL/GenBank/DDBJ databases">
        <title>Extensive intraspecific genome diversity in a model arbuscular mycorrhizal fungus.</title>
        <authorList>
            <person name="Chen E.C.H."/>
            <person name="Morin E."/>
            <person name="Baudet D."/>
            <person name="Noel J."/>
            <person name="Ndikumana S."/>
            <person name="Charron P."/>
            <person name="St-Onge C."/>
            <person name="Giorgi J."/>
            <person name="Grigoriev I.V."/>
            <person name="Roux C."/>
            <person name="Martin F.M."/>
            <person name="Corradi N."/>
        </authorList>
    </citation>
    <scope>NUCLEOTIDE SEQUENCE [LARGE SCALE GENOMIC DNA]</scope>
    <source>
        <strain evidence="2 3">A1</strain>
    </source>
</reference>
<evidence type="ECO:0000313" key="2">
    <source>
        <dbReference type="EMBL" id="PKC56874.1"/>
    </source>
</evidence>
<dbReference type="VEuPathDB" id="FungiDB:RhiirFUN_007922"/>
<dbReference type="VEuPathDB" id="FungiDB:FUN_003969"/>
<feature type="compositionally biased region" description="Basic and acidic residues" evidence="1">
    <location>
        <begin position="179"/>
        <end position="200"/>
    </location>
</feature>
<dbReference type="VEuPathDB" id="FungiDB:RhiirA1_473368"/>
<comment type="caution">
    <text evidence="2">The sequence shown here is derived from an EMBL/GenBank/DDBJ whole genome shotgun (WGS) entry which is preliminary data.</text>
</comment>
<dbReference type="VEuPathDB" id="FungiDB:RhiirFUN_006107"/>
<reference evidence="2 3" key="2">
    <citation type="submission" date="2017-10" db="EMBL/GenBank/DDBJ databases">
        <title>Genome analyses suggest a sexual origin of heterokaryosis in a supposedly ancient asexual fungus.</title>
        <authorList>
            <person name="Corradi N."/>
            <person name="Sedzielewska K."/>
            <person name="Noel J."/>
            <person name="Charron P."/>
            <person name="Farinelli L."/>
            <person name="Marton T."/>
            <person name="Kruger M."/>
            <person name="Pelin A."/>
            <person name="Brachmann A."/>
            <person name="Corradi N."/>
        </authorList>
    </citation>
    <scope>NUCLEOTIDE SEQUENCE [LARGE SCALE GENOMIC DNA]</scope>
    <source>
        <strain evidence="2 3">A1</strain>
    </source>
</reference>
<accession>A0A2N0R0N5</accession>
<evidence type="ECO:0000256" key="1">
    <source>
        <dbReference type="SAM" id="MobiDB-lite"/>
    </source>
</evidence>
<name>A0A2N0R0N5_9GLOM</name>
<gene>
    <name evidence="2" type="ORF">RhiirA1_473368</name>
</gene>
<evidence type="ECO:0000313" key="3">
    <source>
        <dbReference type="Proteomes" id="UP000232688"/>
    </source>
</evidence>
<proteinExistence type="predicted"/>
<organism evidence="2 3">
    <name type="scientific">Rhizophagus irregularis</name>
    <dbReference type="NCBI Taxonomy" id="588596"/>
    <lineage>
        <taxon>Eukaryota</taxon>
        <taxon>Fungi</taxon>
        <taxon>Fungi incertae sedis</taxon>
        <taxon>Mucoromycota</taxon>
        <taxon>Glomeromycotina</taxon>
        <taxon>Glomeromycetes</taxon>
        <taxon>Glomerales</taxon>
        <taxon>Glomeraceae</taxon>
        <taxon>Rhizophagus</taxon>
    </lineage>
</organism>
<dbReference type="EMBL" id="LLXH01001993">
    <property type="protein sequence ID" value="PKC56874.1"/>
    <property type="molecule type" value="Genomic_DNA"/>
</dbReference>
<dbReference type="AlphaFoldDB" id="A0A2N0R0N5"/>
<feature type="region of interest" description="Disordered" evidence="1">
    <location>
        <begin position="179"/>
        <end position="203"/>
    </location>
</feature>
<protein>
    <submittedName>
        <fullName evidence="2">Uncharacterized protein</fullName>
    </submittedName>
</protein>
<sequence>MFTDNFFKYRNKLNIKQAIDFVAEAWKKTQDSTVRGLGVLVNDIPNIIPIIFIDNYNKVQYDLMNYINDEIFPHTKEILNDTQIINLVQNEEVPTTEDNTDNEEELTPKVLPKEAFDAIKKIHSELENDREANEIYNTIKECHISNRNNLILGLALNGLGSSLFNSIVPQKRCRQNQFREPKANKKSNEPINEYEYKGDISPEDNMDLNDDPVDLEFTYPNTNINIADSWILTWIFKYQARFCLPDIALDSLINCNTLYNIADIVANEGFKCMHIEFPGKILQNGIYCAKFENTDKQFVLETRIQATTTKWTNRDVNNGMLADIYDDNMLMLGLLPGPSKVKLHKINHYLALIIDELLEFWDGIKISAAEKNIRFALICCSNDISVAKKLCSHISASVSCHRCYKTANSNGSENKSNFGGFDDMVDWFVEKQLKKVEQISEILDDKKENPEQHVQLNDSMLLVWASYIQSNQKKQKTNALPKTTGNNLRSQLMIIYQMSPPMPPMYNSYQHGYYSTNSNYTPLQSNHKERRFSYEICNFIDNGYTVDLLGQLKDIGVDLAGHRIKILVELGIKIPN</sequence>
<dbReference type="Proteomes" id="UP000232688">
    <property type="component" value="Unassembled WGS sequence"/>
</dbReference>